<reference evidence="1 2" key="1">
    <citation type="submission" date="2018-08" db="EMBL/GenBank/DDBJ databases">
        <title>A genome reference for cultivated species of the human gut microbiota.</title>
        <authorList>
            <person name="Zou Y."/>
            <person name="Xue W."/>
            <person name="Luo G."/>
        </authorList>
    </citation>
    <scope>NUCLEOTIDE SEQUENCE [LARGE SCALE GENOMIC DNA]</scope>
    <source>
        <strain evidence="1 2">AM25-1LB</strain>
    </source>
</reference>
<evidence type="ECO:0000313" key="2">
    <source>
        <dbReference type="Proteomes" id="UP000284902"/>
    </source>
</evidence>
<dbReference type="PROSITE" id="PS51257">
    <property type="entry name" value="PROKAR_LIPOPROTEIN"/>
    <property type="match status" value="1"/>
</dbReference>
<comment type="caution">
    <text evidence="1">The sequence shown here is derived from an EMBL/GenBank/DDBJ whole genome shotgun (WGS) entry which is preliminary data.</text>
</comment>
<organism evidence="1 2">
    <name type="scientific">[Ruminococcus] lactaris</name>
    <dbReference type="NCBI Taxonomy" id="46228"/>
    <lineage>
        <taxon>Bacteria</taxon>
        <taxon>Bacillati</taxon>
        <taxon>Bacillota</taxon>
        <taxon>Clostridia</taxon>
        <taxon>Lachnospirales</taxon>
        <taxon>Lachnospiraceae</taxon>
        <taxon>Mediterraneibacter</taxon>
    </lineage>
</organism>
<gene>
    <name evidence="1" type="ORF">DW672_09530</name>
</gene>
<proteinExistence type="predicted"/>
<accession>A0A414P347</accession>
<dbReference type="EMBL" id="QRHG01000024">
    <property type="protein sequence ID" value="RHF59281.1"/>
    <property type="molecule type" value="Genomic_DNA"/>
</dbReference>
<protein>
    <submittedName>
        <fullName evidence="1">Uncharacterized protein</fullName>
    </submittedName>
</protein>
<name>A0A414P347_9FIRM</name>
<dbReference type="AlphaFoldDB" id="A0A414P347"/>
<evidence type="ECO:0000313" key="1">
    <source>
        <dbReference type="EMBL" id="RHF59281.1"/>
    </source>
</evidence>
<dbReference type="Proteomes" id="UP000284902">
    <property type="component" value="Unassembled WGS sequence"/>
</dbReference>
<sequence length="62" mass="6972">MKVYKIWIGMRSSAKALFFYCTNLTNGISACTRCNLPGSKNSSFISVIEFNIVPNHIKIPFV</sequence>